<dbReference type="GO" id="GO:0055085">
    <property type="term" value="P:transmembrane transport"/>
    <property type="evidence" value="ECO:0007669"/>
    <property type="project" value="InterPro"/>
</dbReference>
<evidence type="ECO:0000256" key="7">
    <source>
        <dbReference type="RuleBase" id="RU363032"/>
    </source>
</evidence>
<evidence type="ECO:0000313" key="10">
    <source>
        <dbReference type="Proteomes" id="UP000824140"/>
    </source>
</evidence>
<comment type="caution">
    <text evidence="9">The sequence shown here is derived from an EMBL/GenBank/DDBJ whole genome shotgun (WGS) entry which is preliminary data.</text>
</comment>
<comment type="subcellular location">
    <subcellularLocation>
        <location evidence="1 7">Cell membrane</location>
        <topology evidence="1 7">Multi-pass membrane protein</topology>
    </subcellularLocation>
</comment>
<feature type="transmembrane region" description="Helical" evidence="7">
    <location>
        <begin position="113"/>
        <end position="136"/>
    </location>
</feature>
<evidence type="ECO:0000256" key="4">
    <source>
        <dbReference type="ARBA" id="ARBA00022692"/>
    </source>
</evidence>
<reference evidence="9" key="2">
    <citation type="journal article" date="2021" name="PeerJ">
        <title>Extensive microbial diversity within the chicken gut microbiome revealed by metagenomics and culture.</title>
        <authorList>
            <person name="Gilroy R."/>
            <person name="Ravi A."/>
            <person name="Getino M."/>
            <person name="Pursley I."/>
            <person name="Horton D.L."/>
            <person name="Alikhan N.F."/>
            <person name="Baker D."/>
            <person name="Gharbi K."/>
            <person name="Hall N."/>
            <person name="Watson M."/>
            <person name="Adriaenssens E.M."/>
            <person name="Foster-Nyarko E."/>
            <person name="Jarju S."/>
            <person name="Secka A."/>
            <person name="Antonio M."/>
            <person name="Oren A."/>
            <person name="Chaudhuri R.R."/>
            <person name="La Ragione R."/>
            <person name="Hildebrand F."/>
            <person name="Pallen M.J."/>
        </authorList>
    </citation>
    <scope>NUCLEOTIDE SEQUENCE</scope>
    <source>
        <strain evidence="9">13766</strain>
    </source>
</reference>
<gene>
    <name evidence="9" type="ORF">IAA84_12990</name>
</gene>
<evidence type="ECO:0000256" key="6">
    <source>
        <dbReference type="ARBA" id="ARBA00023136"/>
    </source>
</evidence>
<dbReference type="AlphaFoldDB" id="A0A9D1G2M9"/>
<dbReference type="GO" id="GO:0005886">
    <property type="term" value="C:plasma membrane"/>
    <property type="evidence" value="ECO:0007669"/>
    <property type="project" value="UniProtKB-SubCell"/>
</dbReference>
<dbReference type="PANTHER" id="PTHR43744">
    <property type="entry name" value="ABC TRANSPORTER PERMEASE PROTEIN MG189-RELATED-RELATED"/>
    <property type="match status" value="1"/>
</dbReference>
<proteinExistence type="inferred from homology"/>
<sequence>MKAIFESKSERIAHALIVFLMVLCCGVVILPFLNIIAVSLSGRQAVISGKVTVWPVDFSMEAYAKVVENDYFFRAYGNTLFVVIVGTAITMVLTIMAAFIVSRRDLPGQSAITVLITLTMWFSGGMIPTFLIVRQVGLYDNLFALILPSAISAYNVIVMRSFFRTIPDSLEESAMLDGANDFVVLFRIIVPLSLPSIATIMLWVIVGHWNAYTPALLYLSTRSKFTLQLVLRDIVFTNTIAQYMESADTVEVVSDSLIYANIVLTMLPILAVYPFLQKYFVKGVMIGAIKS</sequence>
<reference evidence="9" key="1">
    <citation type="submission" date="2020-10" db="EMBL/GenBank/DDBJ databases">
        <authorList>
            <person name="Gilroy R."/>
        </authorList>
    </citation>
    <scope>NUCLEOTIDE SEQUENCE</scope>
    <source>
        <strain evidence="9">13766</strain>
    </source>
</reference>
<evidence type="ECO:0000313" key="9">
    <source>
        <dbReference type="EMBL" id="HIS93924.1"/>
    </source>
</evidence>
<dbReference type="EMBL" id="DVJN01000247">
    <property type="protein sequence ID" value="HIS93924.1"/>
    <property type="molecule type" value="Genomic_DNA"/>
</dbReference>
<dbReference type="Pfam" id="PF00528">
    <property type="entry name" value="BPD_transp_1"/>
    <property type="match status" value="1"/>
</dbReference>
<feature type="transmembrane region" description="Helical" evidence="7">
    <location>
        <begin position="142"/>
        <end position="163"/>
    </location>
</feature>
<keyword evidence="6 7" id="KW-0472">Membrane</keyword>
<keyword evidence="3" id="KW-1003">Cell membrane</keyword>
<accession>A0A9D1G2M9</accession>
<feature type="transmembrane region" description="Helical" evidence="7">
    <location>
        <begin position="257"/>
        <end position="276"/>
    </location>
</feature>
<name>A0A9D1G2M9_9FIRM</name>
<keyword evidence="2 7" id="KW-0813">Transport</keyword>
<evidence type="ECO:0000256" key="3">
    <source>
        <dbReference type="ARBA" id="ARBA00022475"/>
    </source>
</evidence>
<evidence type="ECO:0000259" key="8">
    <source>
        <dbReference type="PROSITE" id="PS50928"/>
    </source>
</evidence>
<dbReference type="SUPFAM" id="SSF161098">
    <property type="entry name" value="MetI-like"/>
    <property type="match status" value="1"/>
</dbReference>
<dbReference type="Gene3D" id="1.10.3720.10">
    <property type="entry name" value="MetI-like"/>
    <property type="match status" value="1"/>
</dbReference>
<feature type="domain" description="ABC transmembrane type-1" evidence="8">
    <location>
        <begin position="76"/>
        <end position="276"/>
    </location>
</feature>
<feature type="transmembrane region" description="Helical" evidence="7">
    <location>
        <begin position="12"/>
        <end position="33"/>
    </location>
</feature>
<dbReference type="Proteomes" id="UP000824140">
    <property type="component" value="Unassembled WGS sequence"/>
</dbReference>
<feature type="transmembrane region" description="Helical" evidence="7">
    <location>
        <begin position="184"/>
        <end position="206"/>
    </location>
</feature>
<dbReference type="CDD" id="cd06261">
    <property type="entry name" value="TM_PBP2"/>
    <property type="match status" value="1"/>
</dbReference>
<keyword evidence="4 7" id="KW-0812">Transmembrane</keyword>
<dbReference type="PANTHER" id="PTHR43744:SF9">
    <property type="entry name" value="POLYGALACTURONAN_RHAMNOGALACTURONAN TRANSPORT SYSTEM PERMEASE PROTEIN YTCP"/>
    <property type="match status" value="1"/>
</dbReference>
<evidence type="ECO:0000256" key="2">
    <source>
        <dbReference type="ARBA" id="ARBA00022448"/>
    </source>
</evidence>
<protein>
    <submittedName>
        <fullName evidence="9">Carbohydrate ABC transporter permease</fullName>
    </submittedName>
</protein>
<evidence type="ECO:0000256" key="1">
    <source>
        <dbReference type="ARBA" id="ARBA00004651"/>
    </source>
</evidence>
<feature type="transmembrane region" description="Helical" evidence="7">
    <location>
        <begin position="80"/>
        <end position="101"/>
    </location>
</feature>
<keyword evidence="5 7" id="KW-1133">Transmembrane helix</keyword>
<evidence type="ECO:0000256" key="5">
    <source>
        <dbReference type="ARBA" id="ARBA00022989"/>
    </source>
</evidence>
<dbReference type="PROSITE" id="PS50928">
    <property type="entry name" value="ABC_TM1"/>
    <property type="match status" value="1"/>
</dbReference>
<organism evidence="9 10">
    <name type="scientific">Candidatus Alectryocaccomicrobium excrementavium</name>
    <dbReference type="NCBI Taxonomy" id="2840668"/>
    <lineage>
        <taxon>Bacteria</taxon>
        <taxon>Bacillati</taxon>
        <taxon>Bacillota</taxon>
        <taxon>Clostridia</taxon>
        <taxon>Candidatus Alectryocaccomicrobium</taxon>
    </lineage>
</organism>
<comment type="similarity">
    <text evidence="7">Belongs to the binding-protein-dependent transport system permease family.</text>
</comment>
<dbReference type="InterPro" id="IPR000515">
    <property type="entry name" value="MetI-like"/>
</dbReference>
<dbReference type="InterPro" id="IPR035906">
    <property type="entry name" value="MetI-like_sf"/>
</dbReference>